<proteinExistence type="predicted"/>
<name>A0A8H3DRJ5_9AGAM</name>
<accession>A0A8H3DRJ5</accession>
<dbReference type="EMBL" id="CAJMXA010004233">
    <property type="protein sequence ID" value="CAE6537830.1"/>
    <property type="molecule type" value="Genomic_DNA"/>
</dbReference>
<reference evidence="1" key="1">
    <citation type="submission" date="2021-01" db="EMBL/GenBank/DDBJ databases">
        <authorList>
            <person name="Kaushik A."/>
        </authorList>
    </citation>
    <scope>NUCLEOTIDE SEQUENCE</scope>
    <source>
        <strain evidence="1">AG6-10EEA</strain>
    </source>
</reference>
<protein>
    <submittedName>
        <fullName evidence="1">Uncharacterized protein</fullName>
    </submittedName>
</protein>
<organism evidence="1 2">
    <name type="scientific">Rhizoctonia solani</name>
    <dbReference type="NCBI Taxonomy" id="456999"/>
    <lineage>
        <taxon>Eukaryota</taxon>
        <taxon>Fungi</taxon>
        <taxon>Dikarya</taxon>
        <taxon>Basidiomycota</taxon>
        <taxon>Agaricomycotina</taxon>
        <taxon>Agaricomycetes</taxon>
        <taxon>Cantharellales</taxon>
        <taxon>Ceratobasidiaceae</taxon>
        <taxon>Rhizoctonia</taxon>
    </lineage>
</organism>
<dbReference type="AlphaFoldDB" id="A0A8H3DRJ5"/>
<evidence type="ECO:0000313" key="1">
    <source>
        <dbReference type="EMBL" id="CAE6537830.1"/>
    </source>
</evidence>
<gene>
    <name evidence="1" type="ORF">RDB_LOCUS184687</name>
</gene>
<comment type="caution">
    <text evidence="1">The sequence shown here is derived from an EMBL/GenBank/DDBJ whole genome shotgun (WGS) entry which is preliminary data.</text>
</comment>
<sequence length="218" mass="24584">MAHISLPTSREEIESFGEMGYYQDSLRGAHQSLTFMGKRPLFILKDEWETSPPAGSNSYHQVLDPRTQLFMDMIEKESVEIQPVALVQWKVPNAGPGLNFLKPEEGKKKPEPEYMIKLAMMNADAMGVGGEDEDELDVVSSDDEEGLQLRKGKGTEKNDDLTVYYPLIPMPSRDRGKAIRQTLRSLVDDGCGATGRFAKEWLDEIERVDKFPTVLTEE</sequence>
<evidence type="ECO:0000313" key="2">
    <source>
        <dbReference type="Proteomes" id="UP000663853"/>
    </source>
</evidence>
<dbReference type="Proteomes" id="UP000663853">
    <property type="component" value="Unassembled WGS sequence"/>
</dbReference>